<comment type="similarity">
    <text evidence="2">Belongs to the TIP family.</text>
</comment>
<keyword evidence="10" id="KW-1185">Reference proteome</keyword>
<proteinExistence type="inferred from homology"/>
<dbReference type="Gene3D" id="2.130.10.130">
    <property type="entry name" value="Integrin alpha, N-terminal"/>
    <property type="match status" value="1"/>
</dbReference>
<evidence type="ECO:0000259" key="8">
    <source>
        <dbReference type="Pfam" id="PF23122"/>
    </source>
</evidence>
<dbReference type="OrthoDB" id="8171084at2759"/>
<name>A0A8I6RAJ6_CIMLE</name>
<evidence type="ECO:0000256" key="7">
    <source>
        <dbReference type="SAM" id="Phobius"/>
    </source>
</evidence>
<feature type="transmembrane region" description="Helical" evidence="7">
    <location>
        <begin position="52"/>
        <end position="69"/>
    </location>
</feature>
<dbReference type="AlphaFoldDB" id="A0A8I6RAJ6"/>
<comment type="subcellular location">
    <subcellularLocation>
        <location evidence="1">Membrane</location>
        <topology evidence="1">Single-pass type I membrane protein</topology>
    </subcellularLocation>
</comment>
<dbReference type="PANTHER" id="PTHR13412">
    <property type="entry name" value="T-CELL IMMUNOMODULATORY PROTEIN HOMOLOG"/>
    <property type="match status" value="1"/>
</dbReference>
<feature type="domain" description="T-cell immunomodulatory protein TIP C2" evidence="8">
    <location>
        <begin position="498"/>
        <end position="591"/>
    </location>
</feature>
<accession>A0A8I6RAJ6</accession>
<keyword evidence="5 7" id="KW-0472">Membrane</keyword>
<sequence>MKIQDFQVTKCSSHIHVPFSSAWSEDGFVATATEMAVYITGGCKSKRRFHSFAVYLILFLTLVISKAYAGDVNIDITQLAFGKERNIQPAAFGDINSDEYPDLFVIKEKNTVEVLYGGEMEPYFRFGEKCEFKHPVTSIVPGDFDGDALMDVLVTVRIGECFEGHDLNSIRILWGQTINCTKDYSFEYAKMCGQPLALDYNEDTIIDLFGSSESGNRTFWIFKKGVEQRYSLPESITMESKKKLQKLRIPHSHSFIDLNNDLAADLYVTTKQNFEIWHKNREKEDGFEEEPTIRAFPKGDVIGQTLLLDVELKGKIDHLLPICADKGCMTSSIWVYSMGDWHDLQVNFKDKGNVVWGFVPPNNSMYSKAITLRGGDFNMDGYPDLLATLQSNGQTRSCILINVENKINKQVSRTFEVNWSTLNSMNNGTVSAVFYDFLQDGILDIILVHETSKTTKVSAFKNSLDYDANFLKVMVLTGIRDKKVQALNGPLGRKNRTFGTNLPGPLVFYNSTTLDDQPKAAMAGQLPQSAYFSLHLPYTLFGLGRTANFIDSLTVGVSGYNRTWKQLIPNSQMVVIPIPLKNPNKWTARLFITPSKLILKSFVALLGICFFISVIIGLLYWKERREDHYERLQEGNRFPFDGM</sequence>
<dbReference type="EnsemblMetazoa" id="XM_014386641.2">
    <property type="protein sequence ID" value="XP_014242127.1"/>
    <property type="gene ID" value="LOC106662500"/>
</dbReference>
<evidence type="ECO:0000313" key="9">
    <source>
        <dbReference type="EnsemblMetazoa" id="XP_014242127.1"/>
    </source>
</evidence>
<evidence type="ECO:0000256" key="1">
    <source>
        <dbReference type="ARBA" id="ARBA00004479"/>
    </source>
</evidence>
<keyword evidence="3 7" id="KW-0812">Transmembrane</keyword>
<dbReference type="RefSeq" id="XP_014242127.1">
    <property type="nucleotide sequence ID" value="XM_014386641.2"/>
</dbReference>
<dbReference type="InterPro" id="IPR024881">
    <property type="entry name" value="Tip"/>
</dbReference>
<dbReference type="InterPro" id="IPR057089">
    <property type="entry name" value="C2_TIP"/>
</dbReference>
<organism evidence="9 10">
    <name type="scientific">Cimex lectularius</name>
    <name type="common">Bed bug</name>
    <name type="synonym">Acanthia lectularia</name>
    <dbReference type="NCBI Taxonomy" id="79782"/>
    <lineage>
        <taxon>Eukaryota</taxon>
        <taxon>Metazoa</taxon>
        <taxon>Ecdysozoa</taxon>
        <taxon>Arthropoda</taxon>
        <taxon>Hexapoda</taxon>
        <taxon>Insecta</taxon>
        <taxon>Pterygota</taxon>
        <taxon>Neoptera</taxon>
        <taxon>Paraneoptera</taxon>
        <taxon>Hemiptera</taxon>
        <taxon>Heteroptera</taxon>
        <taxon>Panheteroptera</taxon>
        <taxon>Cimicomorpha</taxon>
        <taxon>Cimicidae</taxon>
        <taxon>Cimex</taxon>
    </lineage>
</organism>
<dbReference type="SUPFAM" id="SSF69318">
    <property type="entry name" value="Integrin alpha N-terminal domain"/>
    <property type="match status" value="1"/>
</dbReference>
<dbReference type="InterPro" id="IPR028994">
    <property type="entry name" value="Integrin_alpha_N"/>
</dbReference>
<dbReference type="OMA" id="PGDWIPW"/>
<keyword evidence="6" id="KW-0325">Glycoprotein</keyword>
<dbReference type="PANTHER" id="PTHR13412:SF0">
    <property type="entry name" value="T-CELL IMMUNOMODULATORY PROTEIN"/>
    <property type="match status" value="1"/>
</dbReference>
<evidence type="ECO:0000256" key="5">
    <source>
        <dbReference type="ARBA" id="ARBA00023136"/>
    </source>
</evidence>
<dbReference type="Proteomes" id="UP000494040">
    <property type="component" value="Unassembled WGS sequence"/>
</dbReference>
<evidence type="ECO:0000313" key="10">
    <source>
        <dbReference type="Proteomes" id="UP000494040"/>
    </source>
</evidence>
<dbReference type="Pfam" id="PF23122">
    <property type="entry name" value="C2_ITFG1"/>
    <property type="match status" value="1"/>
</dbReference>
<evidence type="ECO:0000256" key="3">
    <source>
        <dbReference type="ARBA" id="ARBA00022692"/>
    </source>
</evidence>
<evidence type="ECO:0000256" key="6">
    <source>
        <dbReference type="ARBA" id="ARBA00023180"/>
    </source>
</evidence>
<keyword evidence="4 7" id="KW-1133">Transmembrane helix</keyword>
<reference evidence="9" key="1">
    <citation type="submission" date="2022-01" db="UniProtKB">
        <authorList>
            <consortium name="EnsemblMetazoa"/>
        </authorList>
    </citation>
    <scope>IDENTIFICATION</scope>
</reference>
<feature type="transmembrane region" description="Helical" evidence="7">
    <location>
        <begin position="597"/>
        <end position="621"/>
    </location>
</feature>
<protein>
    <recommendedName>
        <fullName evidence="8">T-cell immunomodulatory protein TIP C2 domain-containing protein</fullName>
    </recommendedName>
</protein>
<evidence type="ECO:0000256" key="2">
    <source>
        <dbReference type="ARBA" id="ARBA00006496"/>
    </source>
</evidence>
<evidence type="ECO:0000256" key="4">
    <source>
        <dbReference type="ARBA" id="ARBA00022989"/>
    </source>
</evidence>
<dbReference type="GO" id="GO:0005886">
    <property type="term" value="C:plasma membrane"/>
    <property type="evidence" value="ECO:0007669"/>
    <property type="project" value="TreeGrafter"/>
</dbReference>
<dbReference type="GeneID" id="106662500"/>